<gene>
    <name evidence="1" type="ORF">C1SCF055_LOCUS6979</name>
</gene>
<dbReference type="InterPro" id="IPR029063">
    <property type="entry name" value="SAM-dependent_MTases_sf"/>
</dbReference>
<dbReference type="GO" id="GO:0003964">
    <property type="term" value="F:RNA-directed DNA polymerase activity"/>
    <property type="evidence" value="ECO:0007669"/>
    <property type="project" value="UniProtKB-KW"/>
</dbReference>
<proteinExistence type="predicted"/>
<evidence type="ECO:0000313" key="3">
    <source>
        <dbReference type="Proteomes" id="UP001152797"/>
    </source>
</evidence>
<dbReference type="Proteomes" id="UP001152797">
    <property type="component" value="Unassembled WGS sequence"/>
</dbReference>
<dbReference type="OrthoDB" id="10680921at2759"/>
<reference evidence="2 3" key="2">
    <citation type="submission" date="2024-05" db="EMBL/GenBank/DDBJ databases">
        <authorList>
            <person name="Chen Y."/>
            <person name="Shah S."/>
            <person name="Dougan E. K."/>
            <person name="Thang M."/>
            <person name="Chan C."/>
        </authorList>
    </citation>
    <scope>NUCLEOTIDE SEQUENCE [LARGE SCALE GENOMIC DNA]</scope>
</reference>
<dbReference type="AlphaFoldDB" id="A0A9P1BT59"/>
<reference evidence="1" key="1">
    <citation type="submission" date="2022-10" db="EMBL/GenBank/DDBJ databases">
        <authorList>
            <person name="Chen Y."/>
            <person name="Dougan E. K."/>
            <person name="Chan C."/>
            <person name="Rhodes N."/>
            <person name="Thang M."/>
        </authorList>
    </citation>
    <scope>NUCLEOTIDE SEQUENCE</scope>
</reference>
<keyword evidence="3" id="KW-1185">Reference proteome</keyword>
<dbReference type="EMBL" id="CAMXCT010000448">
    <property type="protein sequence ID" value="CAI3978991.1"/>
    <property type="molecule type" value="Genomic_DNA"/>
</dbReference>
<keyword evidence="2" id="KW-0548">Nucleotidyltransferase</keyword>
<protein>
    <submittedName>
        <fullName evidence="2">Reverse transcriptase domain-containing protein</fullName>
    </submittedName>
</protein>
<keyword evidence="2" id="KW-0808">Transferase</keyword>
<dbReference type="EMBL" id="CAMXCT020000448">
    <property type="protein sequence ID" value="CAL1132366.1"/>
    <property type="molecule type" value="Genomic_DNA"/>
</dbReference>
<comment type="caution">
    <text evidence="1">The sequence shown here is derived from an EMBL/GenBank/DDBJ whole genome shotgun (WGS) entry which is preliminary data.</text>
</comment>
<name>A0A9P1BT59_9DINO</name>
<organism evidence="1">
    <name type="scientific">Cladocopium goreaui</name>
    <dbReference type="NCBI Taxonomy" id="2562237"/>
    <lineage>
        <taxon>Eukaryota</taxon>
        <taxon>Sar</taxon>
        <taxon>Alveolata</taxon>
        <taxon>Dinophyceae</taxon>
        <taxon>Suessiales</taxon>
        <taxon>Symbiodiniaceae</taxon>
        <taxon>Cladocopium</taxon>
    </lineage>
</organism>
<evidence type="ECO:0000313" key="2">
    <source>
        <dbReference type="EMBL" id="CAL4766303.1"/>
    </source>
</evidence>
<dbReference type="EMBL" id="CAMXCT030000448">
    <property type="protein sequence ID" value="CAL4766303.1"/>
    <property type="molecule type" value="Genomic_DNA"/>
</dbReference>
<accession>A0A9P1BT59</accession>
<dbReference type="Gene3D" id="3.40.50.150">
    <property type="entry name" value="Vaccinia Virus protein VP39"/>
    <property type="match status" value="1"/>
</dbReference>
<sequence length="491" mass="55687">MVAIESVEDRLSTLRSKLRLAKAKHDANSIDCRKRAFCDEASDNGLNDTTFLEIFAGEAGLTGAVRRLGIVALEAVDIHACNSNDLQFDLTRNEPFKKLKKLIKTKRVRWLHLAPPCKTFSRARRRDRWAKVRKLRSHAKPEGLEPRSRLVKEANLLASRSAQLAKLQHKVKGHEHPALVGLAEDFEGNVVWKTSLAAEYPEGLCNTLAAEYQNCLQKFGVRQAMEEVLTKEGDKQNRPDSQVWRREVENAECIGGMRNPALSVLRVPGLRGVGANLFWFLDQLQFEYKSLNELVKHVGGNKNSVLEPLTKHLQTEFAKYMCIPWPERSCGLWAELFMKLVDLAGDPDREAATWPKAGTPLGICERIPPGGVFPQVDHKQFLTEQNRLEAIAGLVGSEGNYISYDENRADADELFIKEMENGYVDWSTDQGSLEKKYGPLVQSSIGVIVKYKKDVKKVHWYGLDWRLWYRALRSPCLRMIVADCKSTWTTR</sequence>
<evidence type="ECO:0000313" key="1">
    <source>
        <dbReference type="EMBL" id="CAI3978991.1"/>
    </source>
</evidence>
<keyword evidence="2" id="KW-0695">RNA-directed DNA polymerase</keyword>